<feature type="transmembrane region" description="Helical" evidence="1">
    <location>
        <begin position="110"/>
        <end position="132"/>
    </location>
</feature>
<name>A0A0F9MP70_9ZZZZ</name>
<evidence type="ECO:0000259" key="2">
    <source>
        <dbReference type="Pfam" id="PF07885"/>
    </source>
</evidence>
<evidence type="ECO:0000256" key="1">
    <source>
        <dbReference type="SAM" id="Phobius"/>
    </source>
</evidence>
<dbReference type="Pfam" id="PF07885">
    <property type="entry name" value="Ion_trans_2"/>
    <property type="match status" value="1"/>
</dbReference>
<reference evidence="3" key="1">
    <citation type="journal article" date="2015" name="Nature">
        <title>Complex archaea that bridge the gap between prokaryotes and eukaryotes.</title>
        <authorList>
            <person name="Spang A."/>
            <person name="Saw J.H."/>
            <person name="Jorgensen S.L."/>
            <person name="Zaremba-Niedzwiedzka K."/>
            <person name="Martijn J."/>
            <person name="Lind A.E."/>
            <person name="van Eijk R."/>
            <person name="Schleper C."/>
            <person name="Guy L."/>
            <person name="Ettema T.J."/>
        </authorList>
    </citation>
    <scope>NUCLEOTIDE SEQUENCE</scope>
</reference>
<dbReference type="AlphaFoldDB" id="A0A0F9MP70"/>
<comment type="caution">
    <text evidence="3">The sequence shown here is derived from an EMBL/GenBank/DDBJ whole genome shotgun (WGS) entry which is preliminary data.</text>
</comment>
<sequence length="141" mass="16252">MLISLLTYFVLVITTILIHYETLFQLAQKLGQIKIVHRYKVLFAVMVIMVAHLLEICLFALGYYLLIHLDDYGSMLGNTTLTFNDCAYFSFTSYTTLGYGDIEPTGHLRFLAGLESLTGLVMITWSASFVFLEMQRYWPKR</sequence>
<gene>
    <name evidence="3" type="ORF">LCGC14_1067100</name>
</gene>
<dbReference type="EMBL" id="LAZR01004573">
    <property type="protein sequence ID" value="KKN07419.1"/>
    <property type="molecule type" value="Genomic_DNA"/>
</dbReference>
<dbReference type="SUPFAM" id="SSF81324">
    <property type="entry name" value="Voltage-gated potassium channels"/>
    <property type="match status" value="1"/>
</dbReference>
<protein>
    <recommendedName>
        <fullName evidence="2">Potassium channel domain-containing protein</fullName>
    </recommendedName>
</protein>
<feature type="domain" description="Potassium channel" evidence="2">
    <location>
        <begin position="53"/>
        <end position="131"/>
    </location>
</feature>
<keyword evidence="1" id="KW-0812">Transmembrane</keyword>
<keyword evidence="1" id="KW-0472">Membrane</keyword>
<dbReference type="Gene3D" id="1.10.287.70">
    <property type="match status" value="1"/>
</dbReference>
<proteinExistence type="predicted"/>
<accession>A0A0F9MP70</accession>
<organism evidence="3">
    <name type="scientific">marine sediment metagenome</name>
    <dbReference type="NCBI Taxonomy" id="412755"/>
    <lineage>
        <taxon>unclassified sequences</taxon>
        <taxon>metagenomes</taxon>
        <taxon>ecological metagenomes</taxon>
    </lineage>
</organism>
<keyword evidence="1" id="KW-1133">Transmembrane helix</keyword>
<evidence type="ECO:0000313" key="3">
    <source>
        <dbReference type="EMBL" id="KKN07419.1"/>
    </source>
</evidence>
<feature type="transmembrane region" description="Helical" evidence="1">
    <location>
        <begin position="39"/>
        <end position="66"/>
    </location>
</feature>
<dbReference type="InterPro" id="IPR013099">
    <property type="entry name" value="K_chnl_dom"/>
</dbReference>
<feature type="transmembrane region" description="Helical" evidence="1">
    <location>
        <begin position="6"/>
        <end position="27"/>
    </location>
</feature>